<feature type="domain" description="DUF402" evidence="2">
    <location>
        <begin position="56"/>
        <end position="164"/>
    </location>
</feature>
<sequence length="182" mass="20656">MADRFAPGSSVRVREVLHGAEWAWWDERVLSDDGTVLATVQADGTPMSFPPHPVPHPWGHLDAWTGTTVLKLRRTGDWYSVWRFFDADGAFVGWYVNFETPVVRVDGAVEVNDLQLDIVVEPDGAWRWKDVQHLAPSLASGRISQGELLAVLAEAERVADLLDRDDRWWAPWDDWSPRDGRI</sequence>
<gene>
    <name evidence="3" type="ORF">NCI01_03340</name>
</gene>
<comment type="caution">
    <text evidence="3">The sequence shown here is derived from an EMBL/GenBank/DDBJ whole genome shotgun (WGS) entry which is preliminary data.</text>
</comment>
<evidence type="ECO:0000256" key="1">
    <source>
        <dbReference type="ARBA" id="ARBA00022801"/>
    </source>
</evidence>
<keyword evidence="4" id="KW-1185">Reference proteome</keyword>
<dbReference type="EMBL" id="JANARS010000001">
    <property type="protein sequence ID" value="MCP3420823.1"/>
    <property type="molecule type" value="Genomic_DNA"/>
</dbReference>
<dbReference type="InterPro" id="IPR035930">
    <property type="entry name" value="FomD-like_sf"/>
</dbReference>
<dbReference type="Pfam" id="PF04167">
    <property type="entry name" value="DUF402"/>
    <property type="match status" value="1"/>
</dbReference>
<dbReference type="RefSeq" id="WP_254180047.1">
    <property type="nucleotide sequence ID" value="NZ_JANARS010000001.1"/>
</dbReference>
<keyword evidence="1" id="KW-0378">Hydrolase</keyword>
<dbReference type="Proteomes" id="UP001204524">
    <property type="component" value="Unassembled WGS sequence"/>
</dbReference>
<dbReference type="PANTHER" id="PTHR39159:SF1">
    <property type="entry name" value="UPF0374 PROTEIN YGAC"/>
    <property type="match status" value="1"/>
</dbReference>
<reference evidence="3 4" key="1">
    <citation type="submission" date="2022-06" db="EMBL/GenBank/DDBJ databases">
        <authorList>
            <person name="So Y."/>
        </authorList>
    </citation>
    <scope>NUCLEOTIDE SEQUENCE [LARGE SCALE GENOMIC DNA]</scope>
    <source>
        <strain evidence="3 4">STR3</strain>
    </source>
</reference>
<evidence type="ECO:0000259" key="2">
    <source>
        <dbReference type="Pfam" id="PF04167"/>
    </source>
</evidence>
<evidence type="ECO:0000313" key="3">
    <source>
        <dbReference type="EMBL" id="MCP3420823.1"/>
    </source>
</evidence>
<dbReference type="Gene3D" id="2.40.380.10">
    <property type="entry name" value="FomD-like"/>
    <property type="match status" value="1"/>
</dbReference>
<dbReference type="SUPFAM" id="SSF159234">
    <property type="entry name" value="FomD-like"/>
    <property type="match status" value="1"/>
</dbReference>
<dbReference type="PANTHER" id="PTHR39159">
    <property type="match status" value="1"/>
</dbReference>
<name>A0ABT1KSU4_9ACTN</name>
<proteinExistence type="predicted"/>
<dbReference type="InterPro" id="IPR007295">
    <property type="entry name" value="DUF402"/>
</dbReference>
<accession>A0ABT1KSU4</accession>
<organism evidence="3 4">
    <name type="scientific">Nocardioides pinisoli</name>
    <dbReference type="NCBI Taxonomy" id="2950279"/>
    <lineage>
        <taxon>Bacteria</taxon>
        <taxon>Bacillati</taxon>
        <taxon>Actinomycetota</taxon>
        <taxon>Actinomycetes</taxon>
        <taxon>Propionibacteriales</taxon>
        <taxon>Nocardioidaceae</taxon>
        <taxon>Nocardioides</taxon>
    </lineage>
</organism>
<dbReference type="InterPro" id="IPR050212">
    <property type="entry name" value="Ntdp-like"/>
</dbReference>
<evidence type="ECO:0000313" key="4">
    <source>
        <dbReference type="Proteomes" id="UP001204524"/>
    </source>
</evidence>
<protein>
    <submittedName>
        <fullName evidence="3">DUF402 domain-containing protein</fullName>
    </submittedName>
</protein>